<feature type="compositionally biased region" description="Basic and acidic residues" evidence="1">
    <location>
        <begin position="86"/>
        <end position="126"/>
    </location>
</feature>
<dbReference type="AlphaFoldDB" id="A0A1M5J0M3"/>
<gene>
    <name evidence="2" type="ORF">SAMN02745753_03727</name>
</gene>
<feature type="region of interest" description="Disordered" evidence="1">
    <location>
        <begin position="232"/>
        <end position="279"/>
    </location>
</feature>
<protein>
    <submittedName>
        <fullName evidence="2">Uncharacterized protein</fullName>
    </submittedName>
</protein>
<feature type="compositionally biased region" description="Polar residues" evidence="1">
    <location>
        <begin position="242"/>
        <end position="254"/>
    </location>
</feature>
<evidence type="ECO:0000313" key="2">
    <source>
        <dbReference type="EMBL" id="SHG33925.1"/>
    </source>
</evidence>
<evidence type="ECO:0000256" key="1">
    <source>
        <dbReference type="SAM" id="MobiDB-lite"/>
    </source>
</evidence>
<dbReference type="RefSeq" id="WP_072841167.1">
    <property type="nucleotide sequence ID" value="NZ_FQVF01000020.1"/>
</dbReference>
<name>A0A1M5J0M3_9GAMM</name>
<keyword evidence="3" id="KW-1185">Reference proteome</keyword>
<organism evidence="2 3">
    <name type="scientific">Marinomonas polaris DSM 16579</name>
    <dbReference type="NCBI Taxonomy" id="1122206"/>
    <lineage>
        <taxon>Bacteria</taxon>
        <taxon>Pseudomonadati</taxon>
        <taxon>Pseudomonadota</taxon>
        <taxon>Gammaproteobacteria</taxon>
        <taxon>Oceanospirillales</taxon>
        <taxon>Oceanospirillaceae</taxon>
        <taxon>Marinomonas</taxon>
    </lineage>
</organism>
<proteinExistence type="predicted"/>
<accession>A0A1M5J0M3</accession>
<reference evidence="3" key="1">
    <citation type="submission" date="2016-11" db="EMBL/GenBank/DDBJ databases">
        <authorList>
            <person name="Varghese N."/>
            <person name="Submissions S."/>
        </authorList>
    </citation>
    <scope>NUCLEOTIDE SEQUENCE [LARGE SCALE GENOMIC DNA]</scope>
    <source>
        <strain evidence="3">DSM 16579</strain>
    </source>
</reference>
<feature type="compositionally biased region" description="Acidic residues" evidence="1">
    <location>
        <begin position="27"/>
        <end position="83"/>
    </location>
</feature>
<feature type="compositionally biased region" description="Basic and acidic residues" evidence="1">
    <location>
        <begin position="232"/>
        <end position="241"/>
    </location>
</feature>
<dbReference type="STRING" id="1122206.SAMN02745753_03727"/>
<evidence type="ECO:0000313" key="3">
    <source>
        <dbReference type="Proteomes" id="UP000184517"/>
    </source>
</evidence>
<feature type="compositionally biased region" description="Acidic residues" evidence="1">
    <location>
        <begin position="128"/>
        <end position="149"/>
    </location>
</feature>
<sequence>MPKNELESNADQLEAEEFDNAWNDGAPDNDDFVDDVDDDTSDEEAEEDDTDEDSTDELEEESDEDESDDQDEDESTETDDEAEQPTNDKDAQRLKSWEGRLKADEARLKREREALESKQKEGKQSEGNESEDEQDTDNGPDEFEEEFPEVADYLKKHIQPLREQLSQSQLKQQQEAAEAHINRITASHPDALTVAGSEDFKSWIDDQPYKKAKDYVHVQQNGTPEQVIAMLDDFKKHKSESTKSAPTKQPSSVVKTRRTAKPKGRVSKNDFDGAWDEAD</sequence>
<feature type="region of interest" description="Disordered" evidence="1">
    <location>
        <begin position="1"/>
        <end position="159"/>
    </location>
</feature>
<dbReference type="Proteomes" id="UP000184517">
    <property type="component" value="Unassembled WGS sequence"/>
</dbReference>
<feature type="compositionally biased region" description="Basic residues" evidence="1">
    <location>
        <begin position="255"/>
        <end position="266"/>
    </location>
</feature>
<dbReference type="EMBL" id="FQVF01000020">
    <property type="protein sequence ID" value="SHG33925.1"/>
    <property type="molecule type" value="Genomic_DNA"/>
</dbReference>